<sequence>MSRNHYFLVSYRLGKQKKSTEVQAGASVLTPEQARYHVESLHSSDLPSEITDIEVKPLGDVAVTEQEPGQVRQS</sequence>
<comment type="caution">
    <text evidence="1">The sequence shown here is derived from an EMBL/GenBank/DDBJ whole genome shotgun (WGS) entry which is preliminary data.</text>
</comment>
<dbReference type="AlphaFoldDB" id="A0A4Q9QGF5"/>
<evidence type="ECO:0000313" key="1">
    <source>
        <dbReference type="EMBL" id="TBU72771.1"/>
    </source>
</evidence>
<keyword evidence="2" id="KW-1185">Reference proteome</keyword>
<dbReference type="Proteomes" id="UP000292302">
    <property type="component" value="Unassembled WGS sequence"/>
</dbReference>
<dbReference type="EMBL" id="QJUI01000023">
    <property type="protein sequence ID" value="TBU72771.1"/>
    <property type="molecule type" value="Genomic_DNA"/>
</dbReference>
<protein>
    <submittedName>
        <fullName evidence="1">Uncharacterized protein</fullName>
    </submittedName>
</protein>
<organism evidence="1 2">
    <name type="scientific">Phytopseudomonas daroniae</name>
    <dbReference type="NCBI Taxonomy" id="2487519"/>
    <lineage>
        <taxon>Bacteria</taxon>
        <taxon>Pseudomonadati</taxon>
        <taxon>Pseudomonadota</taxon>
        <taxon>Gammaproteobacteria</taxon>
        <taxon>Pseudomonadales</taxon>
        <taxon>Pseudomonadaceae</taxon>
        <taxon>Phytopseudomonas</taxon>
    </lineage>
</organism>
<reference evidence="1 2" key="1">
    <citation type="submission" date="2018-06" db="EMBL/GenBank/DDBJ databases">
        <title>Three novel Pseudomonas species isolated from symptomatic oak.</title>
        <authorList>
            <person name="Bueno-Gonzalez V."/>
            <person name="Brady C."/>
        </authorList>
    </citation>
    <scope>NUCLEOTIDE SEQUENCE [LARGE SCALE GENOMIC DNA]</scope>
    <source>
        <strain evidence="1 2">P9A</strain>
    </source>
</reference>
<accession>A0A4Q9QGF5</accession>
<proteinExistence type="predicted"/>
<name>A0A4Q9QGF5_9GAMM</name>
<gene>
    <name evidence="1" type="ORF">DNK06_21355</name>
</gene>
<evidence type="ECO:0000313" key="2">
    <source>
        <dbReference type="Proteomes" id="UP000292302"/>
    </source>
</evidence>